<dbReference type="AlphaFoldDB" id="A0A494G998"/>
<dbReference type="Proteomes" id="UP000004994">
    <property type="component" value="Unassembled WGS sequence"/>
</dbReference>
<keyword evidence="3" id="KW-1185">Reference proteome</keyword>
<reference evidence="2" key="2">
    <citation type="submission" date="2019-04" db="UniProtKB">
        <authorList>
            <consortium name="EnsemblPlants"/>
        </authorList>
    </citation>
    <scope>IDENTIFICATION</scope>
    <source>
        <strain evidence="2">cv. Heinz 1706</strain>
    </source>
</reference>
<dbReference type="Gramene" id="Solyc00g031710.2.1">
    <property type="protein sequence ID" value="Solyc00g031710.2.1.1.CDS"/>
    <property type="gene ID" value="Solyc00g031710.2"/>
</dbReference>
<reference evidence="2" key="1">
    <citation type="journal article" date="2012" name="Nature">
        <title>The tomato genome sequence provides insights into fleshy fruit evolution.</title>
        <authorList>
            <consortium name="Tomato Genome Consortium"/>
        </authorList>
    </citation>
    <scope>NUCLEOTIDE SEQUENCE [LARGE SCALE GENOMIC DNA]</scope>
    <source>
        <strain evidence="2">cv. Heinz 1706</strain>
    </source>
</reference>
<proteinExistence type="predicted"/>
<evidence type="ECO:0000313" key="2">
    <source>
        <dbReference type="EnsemblPlants" id="Solyc00g031710.2.1.1.CDS"/>
    </source>
</evidence>
<dbReference type="InParanoid" id="A0A494G998"/>
<feature type="region of interest" description="Disordered" evidence="1">
    <location>
        <begin position="42"/>
        <end position="81"/>
    </location>
</feature>
<protein>
    <submittedName>
        <fullName evidence="2">Uncharacterized protein</fullName>
    </submittedName>
</protein>
<dbReference type="EnsemblPlants" id="Solyc00g031710.2.1">
    <property type="protein sequence ID" value="Solyc00g031710.2.1.1.CDS"/>
    <property type="gene ID" value="Solyc00g031710.2"/>
</dbReference>
<name>A0A494G998_SOLLC</name>
<sequence length="232" mass="25316">MVGRFILHPKLSIAITNRSRRDDPVPSRRHVLQPLCRCHHPRRTRGRPIGPGGGRRACPVGQGAKRRGPPGPAAGDRGRRLSGEVGRLIAGAPKAKGTRGCPFSCPTCPQSDERSEAITDAQVRHHRIDLDLGVRLDLGAIGQRRGEVGGGRDRHIRHRNTDEPVVGHGIVGANVEHRVPRRFGRRGHGRARTELALHETLVGHALAGEPRVVHADTDVRAELGLRIKEVPF</sequence>
<accession>A0A494G998</accession>
<evidence type="ECO:0000313" key="3">
    <source>
        <dbReference type="Proteomes" id="UP000004994"/>
    </source>
</evidence>
<evidence type="ECO:0000256" key="1">
    <source>
        <dbReference type="SAM" id="MobiDB-lite"/>
    </source>
</evidence>
<organism evidence="2">
    <name type="scientific">Solanum lycopersicum</name>
    <name type="common">Tomato</name>
    <name type="synonym">Lycopersicon esculentum</name>
    <dbReference type="NCBI Taxonomy" id="4081"/>
    <lineage>
        <taxon>Eukaryota</taxon>
        <taxon>Viridiplantae</taxon>
        <taxon>Streptophyta</taxon>
        <taxon>Embryophyta</taxon>
        <taxon>Tracheophyta</taxon>
        <taxon>Spermatophyta</taxon>
        <taxon>Magnoliopsida</taxon>
        <taxon>eudicotyledons</taxon>
        <taxon>Gunneridae</taxon>
        <taxon>Pentapetalae</taxon>
        <taxon>asterids</taxon>
        <taxon>lamiids</taxon>
        <taxon>Solanales</taxon>
        <taxon>Solanaceae</taxon>
        <taxon>Solanoideae</taxon>
        <taxon>Solaneae</taxon>
        <taxon>Solanum</taxon>
        <taxon>Solanum subgen. Lycopersicon</taxon>
    </lineage>
</organism>
<dbReference type="PaxDb" id="4081-Solyc00g031710.1.1"/>